<gene>
    <name evidence="2" type="ORF">PGLA2088_LOCUS19730</name>
</gene>
<comment type="caution">
    <text evidence="2">The sequence shown here is derived from an EMBL/GenBank/DDBJ whole genome shotgun (WGS) entry which is preliminary data.</text>
</comment>
<evidence type="ECO:0000259" key="1">
    <source>
        <dbReference type="Pfam" id="PF13475"/>
    </source>
</evidence>
<dbReference type="EMBL" id="CAJNNW010025192">
    <property type="protein sequence ID" value="CAE8676122.1"/>
    <property type="molecule type" value="Genomic_DNA"/>
</dbReference>
<accession>A0A813JFQ6</accession>
<reference evidence="2" key="1">
    <citation type="submission" date="2021-02" db="EMBL/GenBank/DDBJ databases">
        <authorList>
            <person name="Dougan E. K."/>
            <person name="Rhodes N."/>
            <person name="Thang M."/>
            <person name="Chan C."/>
        </authorList>
    </citation>
    <scope>NUCLEOTIDE SEQUENCE</scope>
</reference>
<dbReference type="Pfam" id="PF13475">
    <property type="entry name" value="DUF4116"/>
    <property type="match status" value="1"/>
</dbReference>
<dbReference type="AlphaFoldDB" id="A0A813JFQ6"/>
<feature type="non-terminal residue" evidence="2">
    <location>
        <position position="1"/>
    </location>
</feature>
<evidence type="ECO:0000313" key="2">
    <source>
        <dbReference type="EMBL" id="CAE8676122.1"/>
    </source>
</evidence>
<dbReference type="InterPro" id="IPR025197">
    <property type="entry name" value="DUF4116"/>
</dbReference>
<name>A0A813JFQ6_POLGL</name>
<protein>
    <recommendedName>
        <fullName evidence="1">DUF4116 domain-containing protein</fullName>
    </recommendedName>
</protein>
<feature type="domain" description="DUF4116" evidence="1">
    <location>
        <begin position="75"/>
        <end position="110"/>
    </location>
</feature>
<evidence type="ECO:0000313" key="3">
    <source>
        <dbReference type="Proteomes" id="UP000626109"/>
    </source>
</evidence>
<dbReference type="Proteomes" id="UP000626109">
    <property type="component" value="Unassembled WGS sequence"/>
</dbReference>
<proteinExistence type="predicted"/>
<sequence length="160" mass="17920">EKILSELLQKKDAHQGAVTQLRQDHIALQKAKLAGDDLEFWRYSILTDWQTLQCAPESIRSDQDLVLDAVKRSGGPALRFAAESLRSDRDFVRKASNLSCGRALEHAAEEVSKDLLLLGQANKLRQLRSSMAVPMRPQALKEAKSPWETSKISLKSLGKR</sequence>
<organism evidence="2 3">
    <name type="scientific">Polarella glacialis</name>
    <name type="common">Dinoflagellate</name>
    <dbReference type="NCBI Taxonomy" id="89957"/>
    <lineage>
        <taxon>Eukaryota</taxon>
        <taxon>Sar</taxon>
        <taxon>Alveolata</taxon>
        <taxon>Dinophyceae</taxon>
        <taxon>Suessiales</taxon>
        <taxon>Suessiaceae</taxon>
        <taxon>Polarella</taxon>
    </lineage>
</organism>